<feature type="domain" description="Response regulatory" evidence="3">
    <location>
        <begin position="3"/>
        <end position="119"/>
    </location>
</feature>
<evidence type="ECO:0000313" key="5">
    <source>
        <dbReference type="Proteomes" id="UP000321085"/>
    </source>
</evidence>
<proteinExistence type="predicted"/>
<dbReference type="InterPro" id="IPR001789">
    <property type="entry name" value="Sig_transdc_resp-reg_receiver"/>
</dbReference>
<organism evidence="4 5">
    <name type="scientific">Microvirga aerophila</name>
    <dbReference type="NCBI Taxonomy" id="670291"/>
    <lineage>
        <taxon>Bacteria</taxon>
        <taxon>Pseudomonadati</taxon>
        <taxon>Pseudomonadota</taxon>
        <taxon>Alphaproteobacteria</taxon>
        <taxon>Hyphomicrobiales</taxon>
        <taxon>Methylobacteriaceae</taxon>
        <taxon>Microvirga</taxon>
    </lineage>
</organism>
<dbReference type="Proteomes" id="UP000321085">
    <property type="component" value="Unassembled WGS sequence"/>
</dbReference>
<evidence type="ECO:0000313" key="4">
    <source>
        <dbReference type="EMBL" id="GEO17564.1"/>
    </source>
</evidence>
<dbReference type="PANTHER" id="PTHR44591:SF23">
    <property type="entry name" value="CHEY SUBFAMILY"/>
    <property type="match status" value="1"/>
</dbReference>
<evidence type="ECO:0000256" key="1">
    <source>
        <dbReference type="ARBA" id="ARBA00022553"/>
    </source>
</evidence>
<gene>
    <name evidence="4" type="ORF">MAE02_52600</name>
</gene>
<dbReference type="PANTHER" id="PTHR44591">
    <property type="entry name" value="STRESS RESPONSE REGULATOR PROTEIN 1"/>
    <property type="match status" value="1"/>
</dbReference>
<reference evidence="4 5" key="1">
    <citation type="submission" date="2019-07" db="EMBL/GenBank/DDBJ databases">
        <title>Whole genome shotgun sequence of Microvirga aerophila NBRC 106136.</title>
        <authorList>
            <person name="Hosoyama A."/>
            <person name="Uohara A."/>
            <person name="Ohji S."/>
            <person name="Ichikawa N."/>
        </authorList>
    </citation>
    <scope>NUCLEOTIDE SEQUENCE [LARGE SCALE GENOMIC DNA]</scope>
    <source>
        <strain evidence="4 5">NBRC 106136</strain>
    </source>
</reference>
<dbReference type="Pfam" id="PF00072">
    <property type="entry name" value="Response_reg"/>
    <property type="match status" value="1"/>
</dbReference>
<comment type="caution">
    <text evidence="4">The sequence shown here is derived from an EMBL/GenBank/DDBJ whole genome shotgun (WGS) entry which is preliminary data.</text>
</comment>
<keyword evidence="1 2" id="KW-0597">Phosphoprotein</keyword>
<dbReference type="Gene3D" id="3.40.50.2300">
    <property type="match status" value="1"/>
</dbReference>
<dbReference type="GO" id="GO:0000160">
    <property type="term" value="P:phosphorelay signal transduction system"/>
    <property type="evidence" value="ECO:0007669"/>
    <property type="project" value="InterPro"/>
</dbReference>
<accession>A0A512C022</accession>
<protein>
    <submittedName>
        <fullName evidence="4">Response regulator</fullName>
    </submittedName>
</protein>
<dbReference type="OrthoDB" id="9801602at2"/>
<name>A0A512C022_9HYPH</name>
<evidence type="ECO:0000256" key="2">
    <source>
        <dbReference type="PROSITE-ProRule" id="PRU00169"/>
    </source>
</evidence>
<feature type="modified residue" description="4-aspartylphosphate" evidence="2">
    <location>
        <position position="52"/>
    </location>
</feature>
<dbReference type="InterPro" id="IPR011006">
    <property type="entry name" value="CheY-like_superfamily"/>
</dbReference>
<dbReference type="InterPro" id="IPR050595">
    <property type="entry name" value="Bact_response_regulator"/>
</dbReference>
<dbReference type="EMBL" id="BJYU01000111">
    <property type="protein sequence ID" value="GEO17564.1"/>
    <property type="molecule type" value="Genomic_DNA"/>
</dbReference>
<dbReference type="PROSITE" id="PS50110">
    <property type="entry name" value="RESPONSE_REGULATORY"/>
    <property type="match status" value="1"/>
</dbReference>
<dbReference type="RefSeq" id="WP_114186898.1">
    <property type="nucleotide sequence ID" value="NZ_BJYU01000111.1"/>
</dbReference>
<dbReference type="SMART" id="SM00448">
    <property type="entry name" value="REC"/>
    <property type="match status" value="1"/>
</dbReference>
<keyword evidence="5" id="KW-1185">Reference proteome</keyword>
<sequence length="125" mass="13896">MARILYVEDNDDNIYMLQNRLRRQGFDVLIARDGASGVEIAKAECPDLIVMDLGLPVMDGWEASRRLKSDGATSHIPVIALSAHAMSNDRTQALEAGCDEYDVKPVEWTRLLMKIRALLPAEDAP</sequence>
<dbReference type="SUPFAM" id="SSF52172">
    <property type="entry name" value="CheY-like"/>
    <property type="match status" value="1"/>
</dbReference>
<dbReference type="AlphaFoldDB" id="A0A512C022"/>
<evidence type="ECO:0000259" key="3">
    <source>
        <dbReference type="PROSITE" id="PS50110"/>
    </source>
</evidence>